<reference evidence="2 3" key="1">
    <citation type="submission" date="2017-08" db="EMBL/GenBank/DDBJ databases">
        <title>Infants hospitalized years apart are colonized by the same room-sourced microbial strains.</title>
        <authorList>
            <person name="Brooks B."/>
            <person name="Olm M.R."/>
            <person name="Firek B.A."/>
            <person name="Baker R."/>
            <person name="Thomas B.C."/>
            <person name="Morowitz M.J."/>
            <person name="Banfield J.F."/>
        </authorList>
    </citation>
    <scope>NUCLEOTIDE SEQUENCE [LARGE SCALE GENOMIC DNA]</scope>
    <source>
        <strain evidence="2">S2_005_003_R2_41</strain>
    </source>
</reference>
<name>A0A2W5QLI2_VARPD</name>
<organism evidence="2 3">
    <name type="scientific">Variovorax paradoxus</name>
    <dbReference type="NCBI Taxonomy" id="34073"/>
    <lineage>
        <taxon>Bacteria</taxon>
        <taxon>Pseudomonadati</taxon>
        <taxon>Pseudomonadota</taxon>
        <taxon>Betaproteobacteria</taxon>
        <taxon>Burkholderiales</taxon>
        <taxon>Comamonadaceae</taxon>
        <taxon>Variovorax</taxon>
    </lineage>
</organism>
<dbReference type="EMBL" id="QFPP01000010">
    <property type="protein sequence ID" value="PZQ77796.1"/>
    <property type="molecule type" value="Genomic_DNA"/>
</dbReference>
<evidence type="ECO:0000313" key="3">
    <source>
        <dbReference type="Proteomes" id="UP000249135"/>
    </source>
</evidence>
<dbReference type="InterPro" id="IPR010359">
    <property type="entry name" value="IrrE_HExxH"/>
</dbReference>
<dbReference type="Pfam" id="PF06114">
    <property type="entry name" value="Peptidase_M78"/>
    <property type="match status" value="1"/>
</dbReference>
<evidence type="ECO:0000259" key="1">
    <source>
        <dbReference type="Pfam" id="PF06114"/>
    </source>
</evidence>
<feature type="domain" description="IrrE N-terminal-like" evidence="1">
    <location>
        <begin position="159"/>
        <end position="238"/>
    </location>
</feature>
<dbReference type="Gene3D" id="1.10.10.2910">
    <property type="match status" value="1"/>
</dbReference>
<evidence type="ECO:0000313" key="2">
    <source>
        <dbReference type="EMBL" id="PZQ77796.1"/>
    </source>
</evidence>
<dbReference type="AlphaFoldDB" id="A0A2W5QLI2"/>
<gene>
    <name evidence="2" type="ORF">DI563_02630</name>
</gene>
<protein>
    <recommendedName>
        <fullName evidence="1">IrrE N-terminal-like domain-containing protein</fullName>
    </recommendedName>
</protein>
<accession>A0A2W5QLI2</accession>
<comment type="caution">
    <text evidence="2">The sequence shown here is derived from an EMBL/GenBank/DDBJ whole genome shotgun (WGS) entry which is preliminary data.</text>
</comment>
<proteinExistence type="predicted"/>
<dbReference type="Proteomes" id="UP000249135">
    <property type="component" value="Unassembled WGS sequence"/>
</dbReference>
<sequence length="339" mass="36287">MSTTAQTLYGTVGQLGLTRAQARRLLPEWWDPGLEKAPGGVSELAVLLARRLSIDAGALLQGRLLPKGAVSSLSFKHRAGLEPEQLAPASFIASSLAQTVLAAFSTPYSPLPNDPNVLRASVVSTAQRILGFDSLLTACWDYGVPVIPLPHLPVGVRKMDGAALQVGGRPVIVIAKKKSSRAWLSFILAHEIGHIACGHLRPGSTIVDVSLQESATYAAEADADLQEAQADAFAIELMGGAIVGKEVAAWPVALSPVEVAVRARNASQRLGVEAGHFILRKAFLTKRWPDAMNALRFLSEDFDPESVLLGEFRRRLDLDSLSDDMQGMVAQVTGWDGTR</sequence>